<accession>A0A060CBG6</accession>
<dbReference type="AlphaFoldDB" id="A0A060CBG6"/>
<protein>
    <submittedName>
        <fullName evidence="1">CAZy families GT4 protein</fullName>
    </submittedName>
</protein>
<reference evidence="1" key="1">
    <citation type="journal article" date="2013" name="Environ. Microbiol.">
        <title>Seasonally variable intestinal metagenomes of the red palm weevil (Rhynchophorus ferrugineus).</title>
        <authorList>
            <person name="Jia S."/>
            <person name="Zhang X."/>
            <person name="Zhang G."/>
            <person name="Yin A."/>
            <person name="Zhang S."/>
            <person name="Li F."/>
            <person name="Wang L."/>
            <person name="Zhao D."/>
            <person name="Yun Q."/>
            <person name="Tala"/>
            <person name="Wang J."/>
            <person name="Sun G."/>
            <person name="Baabdullah M."/>
            <person name="Yu X."/>
            <person name="Hu S."/>
            <person name="Al-Mssallem I.S."/>
            <person name="Yu J."/>
        </authorList>
    </citation>
    <scope>NUCLEOTIDE SEQUENCE</scope>
</reference>
<proteinExistence type="predicted"/>
<dbReference type="EMBL" id="KF124974">
    <property type="protein sequence ID" value="AIA92297.1"/>
    <property type="molecule type" value="Genomic_DNA"/>
</dbReference>
<sequence length="65" mass="7765">MLLTLKDNSNIHALGLGKTAWNYHSQLIAWLKENMIKYDIVIAHGMWQYHNFALYRVAKLLDWYE</sequence>
<evidence type="ECO:0000313" key="1">
    <source>
        <dbReference type="EMBL" id="AIA92297.1"/>
    </source>
</evidence>
<name>A0A060CBG6_9BACT</name>
<organism evidence="1">
    <name type="scientific">uncultured Spirosoma sp</name>
    <dbReference type="NCBI Taxonomy" id="278208"/>
    <lineage>
        <taxon>Bacteria</taxon>
        <taxon>Pseudomonadati</taxon>
        <taxon>Bacteroidota</taxon>
        <taxon>Cytophagia</taxon>
        <taxon>Cytophagales</taxon>
        <taxon>Cytophagaceae</taxon>
        <taxon>Spirosoma</taxon>
        <taxon>environmental samples</taxon>
    </lineage>
</organism>